<name>A0A0G9MQJ7_9SPHN</name>
<dbReference type="InterPro" id="IPR050445">
    <property type="entry name" value="Bact_polysacc_biosynth/exp"/>
</dbReference>
<evidence type="ECO:0000259" key="2">
    <source>
        <dbReference type="Pfam" id="PF13614"/>
    </source>
</evidence>
<dbReference type="PANTHER" id="PTHR32309:SF31">
    <property type="entry name" value="CAPSULAR EXOPOLYSACCHARIDE FAMILY"/>
    <property type="match status" value="1"/>
</dbReference>
<organism evidence="3 4">
    <name type="scientific">Aurantiacibacter gangjinensis</name>
    <dbReference type="NCBI Taxonomy" id="502682"/>
    <lineage>
        <taxon>Bacteria</taxon>
        <taxon>Pseudomonadati</taxon>
        <taxon>Pseudomonadota</taxon>
        <taxon>Alphaproteobacteria</taxon>
        <taxon>Sphingomonadales</taxon>
        <taxon>Erythrobacteraceae</taxon>
        <taxon>Aurantiacibacter</taxon>
    </lineage>
</organism>
<dbReference type="InterPro" id="IPR027417">
    <property type="entry name" value="P-loop_NTPase"/>
</dbReference>
<gene>
    <name evidence="3" type="ORF">AAW01_03105</name>
</gene>
<reference evidence="3 4" key="1">
    <citation type="submission" date="2015-04" db="EMBL/GenBank/DDBJ databases">
        <title>The draft genome sequence of Erythrobacr gangjinensis K7-2.</title>
        <authorList>
            <person name="Zhuang L."/>
            <person name="Liu Y."/>
            <person name="Shao Z."/>
        </authorList>
    </citation>
    <scope>NUCLEOTIDE SEQUENCE [LARGE SCALE GENOMIC DNA]</scope>
    <source>
        <strain evidence="3 4">K7-2</strain>
    </source>
</reference>
<sequence length="326" mass="35011">MTEHRKLPDPPKTLLERAESMFGLGGYTPAPVPSELSPPTNRRCKKRVKDMPPPPAAGADNAVPAAVREEQAEPVYEDVAFSDDIHEIDRDMLTAHGLIQPEGQVTALLEEFRIVKRRVLASVRKAREKGSGAMAQRVLVSSPLPNEGKSYCAANLALALAAERDSEVLLVDADFAKPSLLRMLGLPKGPGFMDVLARDDLNVEDCVLKTDVAGLYVLPAGDHTTADSEFLASHRTAEVLDRLTRAAPNRIVIFDSPPALAASPAAELANHVGQAIVVARADRTGQTALEDALTLLSACPDLKLLLNAAHFSPSGRRFGAYYGEEA</sequence>
<dbReference type="InterPro" id="IPR025669">
    <property type="entry name" value="AAA_dom"/>
</dbReference>
<feature type="region of interest" description="Disordered" evidence="1">
    <location>
        <begin position="1"/>
        <end position="64"/>
    </location>
</feature>
<dbReference type="PATRIC" id="fig|502682.8.peg.634"/>
<dbReference type="SUPFAM" id="SSF52540">
    <property type="entry name" value="P-loop containing nucleoside triphosphate hydrolases"/>
    <property type="match status" value="1"/>
</dbReference>
<dbReference type="EMBL" id="LBHC01000001">
    <property type="protein sequence ID" value="KLE33007.1"/>
    <property type="molecule type" value="Genomic_DNA"/>
</dbReference>
<dbReference type="KEGG" id="egn:BMF35_a2043"/>
<dbReference type="Gene3D" id="3.40.50.300">
    <property type="entry name" value="P-loop containing nucleotide triphosphate hydrolases"/>
    <property type="match status" value="1"/>
</dbReference>
<feature type="domain" description="AAA" evidence="2">
    <location>
        <begin position="148"/>
        <end position="263"/>
    </location>
</feature>
<dbReference type="STRING" id="502682.BMF35_a2043"/>
<dbReference type="OrthoDB" id="9775724at2"/>
<evidence type="ECO:0000256" key="1">
    <source>
        <dbReference type="SAM" id="MobiDB-lite"/>
    </source>
</evidence>
<proteinExistence type="predicted"/>
<feature type="compositionally biased region" description="Basic and acidic residues" evidence="1">
    <location>
        <begin position="1"/>
        <end position="19"/>
    </location>
</feature>
<dbReference type="PANTHER" id="PTHR32309">
    <property type="entry name" value="TYROSINE-PROTEIN KINASE"/>
    <property type="match status" value="1"/>
</dbReference>
<protein>
    <submittedName>
        <fullName evidence="3">Capsular biosynthesis protein</fullName>
    </submittedName>
</protein>
<evidence type="ECO:0000313" key="4">
    <source>
        <dbReference type="Proteomes" id="UP000053070"/>
    </source>
</evidence>
<comment type="caution">
    <text evidence="3">The sequence shown here is derived from an EMBL/GenBank/DDBJ whole genome shotgun (WGS) entry which is preliminary data.</text>
</comment>
<dbReference type="Pfam" id="PF13614">
    <property type="entry name" value="AAA_31"/>
    <property type="match status" value="1"/>
</dbReference>
<keyword evidence="4" id="KW-1185">Reference proteome</keyword>
<evidence type="ECO:0000313" key="3">
    <source>
        <dbReference type="EMBL" id="KLE33007.1"/>
    </source>
</evidence>
<dbReference type="Proteomes" id="UP000053070">
    <property type="component" value="Unassembled WGS sequence"/>
</dbReference>
<dbReference type="RefSeq" id="WP_047005857.1">
    <property type="nucleotide sequence ID" value="NZ_CP018097.1"/>
</dbReference>
<accession>A0A0G9MQJ7</accession>
<dbReference type="AlphaFoldDB" id="A0A0G9MQJ7"/>